<dbReference type="Proteomes" id="UP000231919">
    <property type="component" value="Unassembled WGS sequence"/>
</dbReference>
<organism evidence="2 5">
    <name type="scientific">Leptospira kmetyi</name>
    <dbReference type="NCBI Taxonomy" id="408139"/>
    <lineage>
        <taxon>Bacteria</taxon>
        <taxon>Pseudomonadati</taxon>
        <taxon>Spirochaetota</taxon>
        <taxon>Spirochaetia</taxon>
        <taxon>Leptospirales</taxon>
        <taxon>Leptospiraceae</taxon>
        <taxon>Leptospira</taxon>
    </lineage>
</organism>
<proteinExistence type="predicted"/>
<dbReference type="Proteomes" id="UP000276407">
    <property type="component" value="Chromosome 1"/>
</dbReference>
<name>A0A2M9XNG9_9LEPT</name>
<evidence type="ECO:0000256" key="1">
    <source>
        <dbReference type="SAM" id="Coils"/>
    </source>
</evidence>
<evidence type="ECO:0000313" key="5">
    <source>
        <dbReference type="Proteomes" id="UP000276407"/>
    </source>
</evidence>
<gene>
    <name evidence="3" type="ORF">CH378_15235</name>
    <name evidence="2" type="ORF">EFP84_06565</name>
</gene>
<dbReference type="EMBL" id="NPDP01000029">
    <property type="protein sequence ID" value="PJZ29002.1"/>
    <property type="molecule type" value="Genomic_DNA"/>
</dbReference>
<keyword evidence="4" id="KW-1185">Reference proteome</keyword>
<dbReference type="AlphaFoldDB" id="A0A2M9XNG9"/>
<feature type="coiled-coil region" evidence="1">
    <location>
        <begin position="150"/>
        <end position="197"/>
    </location>
</feature>
<reference evidence="2 5" key="2">
    <citation type="submission" date="2018-11" db="EMBL/GenBank/DDBJ databases">
        <title>Complete genome sequence of Leptospira kmetyi isolate LS 001/16 from soil sample associated with a leptospirosis patient in Kelantan.</title>
        <authorList>
            <person name="Muhammad Yusoff F."/>
            <person name="Muhammad Yusoff S."/>
            <person name="Ahmad M.N."/>
            <person name="Yusof N.Y."/>
            <person name="Aziah I."/>
        </authorList>
    </citation>
    <scope>NUCLEOTIDE SEQUENCE [LARGE SCALE GENOMIC DNA]</scope>
    <source>
        <strain evidence="2 5">LS 001/16</strain>
    </source>
</reference>
<protein>
    <submittedName>
        <fullName evidence="2">Uncharacterized protein</fullName>
    </submittedName>
</protein>
<accession>A0A2M9XNG9</accession>
<keyword evidence="1" id="KW-0175">Coiled coil</keyword>
<evidence type="ECO:0000313" key="3">
    <source>
        <dbReference type="EMBL" id="PJZ29002.1"/>
    </source>
</evidence>
<dbReference type="EMBL" id="CP033614">
    <property type="protein sequence ID" value="AYV57422.1"/>
    <property type="molecule type" value="Genomic_DNA"/>
</dbReference>
<reference evidence="3 4" key="1">
    <citation type="submission" date="2017-07" db="EMBL/GenBank/DDBJ databases">
        <title>Leptospira spp. isolated from tropical soils.</title>
        <authorList>
            <person name="Thibeaux R."/>
            <person name="Iraola G."/>
            <person name="Ferres I."/>
            <person name="Bierque E."/>
            <person name="Girault D."/>
            <person name="Soupe-Gilbert M.-E."/>
            <person name="Picardeau M."/>
            <person name="Goarant C."/>
        </authorList>
    </citation>
    <scope>NUCLEOTIDE SEQUENCE [LARGE SCALE GENOMIC DNA]</scope>
    <source>
        <strain evidence="3 4">JW2-C-B1</strain>
    </source>
</reference>
<evidence type="ECO:0000313" key="2">
    <source>
        <dbReference type="EMBL" id="AYV57422.1"/>
    </source>
</evidence>
<dbReference type="KEGG" id="lkm:EFP84_06565"/>
<evidence type="ECO:0000313" key="4">
    <source>
        <dbReference type="Proteomes" id="UP000231919"/>
    </source>
</evidence>
<dbReference type="OrthoDB" id="338090at2"/>
<sequence length="279" mass="32375">MNTMSQKNAIIWHLTSGKEFPIQIWKHPRVNIELSKVSLDGLGAIDLMKADIHIFFLSVSLQEWNQIREFIRKFELHPYVSLIMVYSDDAEKINGVVPESGKIEVLEHPVHPRNLRLILDRTIQSEFYKLAANEIGNSCLTNIGFFEGVFELAQKEYKDATKANEALQAILEFESKVKKNNEEINKALERVNELKNKELLALHERLKVSEILDSMKTQELKDALDFKKATEQALNYSHIEEIQLDKILEAQDRLFAYTEKEIKDLIEENRSLKKRLGIQ</sequence>